<keyword evidence="4" id="KW-1185">Reference proteome</keyword>
<dbReference type="Gramene" id="mRNA:HanXRQr2_Chr12g0558781">
    <property type="protein sequence ID" value="mRNA:HanXRQr2_Chr12g0558781"/>
    <property type="gene ID" value="HanXRQr2_Chr12g0558781"/>
</dbReference>
<evidence type="ECO:0000256" key="1">
    <source>
        <dbReference type="SAM" id="Coils"/>
    </source>
</evidence>
<reference evidence="3" key="1">
    <citation type="journal article" date="2017" name="Nature">
        <title>The sunflower genome provides insights into oil metabolism, flowering and Asterid evolution.</title>
        <authorList>
            <person name="Badouin H."/>
            <person name="Gouzy J."/>
            <person name="Grassa C.J."/>
            <person name="Murat F."/>
            <person name="Staton S.E."/>
            <person name="Cottret L."/>
            <person name="Lelandais-Briere C."/>
            <person name="Owens G.L."/>
            <person name="Carrere S."/>
            <person name="Mayjonade B."/>
            <person name="Legrand L."/>
            <person name="Gill N."/>
            <person name="Kane N.C."/>
            <person name="Bowers J.E."/>
            <person name="Hubner S."/>
            <person name="Bellec A."/>
            <person name="Berard A."/>
            <person name="Berges H."/>
            <person name="Blanchet N."/>
            <person name="Boniface M.C."/>
            <person name="Brunel D."/>
            <person name="Catrice O."/>
            <person name="Chaidir N."/>
            <person name="Claudel C."/>
            <person name="Donnadieu C."/>
            <person name="Faraut T."/>
            <person name="Fievet G."/>
            <person name="Helmstetter N."/>
            <person name="King M."/>
            <person name="Knapp S.J."/>
            <person name="Lai Z."/>
            <person name="Le Paslier M.C."/>
            <person name="Lippi Y."/>
            <person name="Lorenzon L."/>
            <person name="Mandel J.R."/>
            <person name="Marage G."/>
            <person name="Marchand G."/>
            <person name="Marquand E."/>
            <person name="Bret-Mestries E."/>
            <person name="Morien E."/>
            <person name="Nambeesan S."/>
            <person name="Nguyen T."/>
            <person name="Pegot-Espagnet P."/>
            <person name="Pouilly N."/>
            <person name="Raftis F."/>
            <person name="Sallet E."/>
            <person name="Schiex T."/>
            <person name="Thomas J."/>
            <person name="Vandecasteele C."/>
            <person name="Vares D."/>
            <person name="Vear F."/>
            <person name="Vautrin S."/>
            <person name="Crespi M."/>
            <person name="Mangin B."/>
            <person name="Burke J.M."/>
            <person name="Salse J."/>
            <person name="Munos S."/>
            <person name="Vincourt P."/>
            <person name="Rieseberg L.H."/>
            <person name="Langlade N.B."/>
        </authorList>
    </citation>
    <scope>NUCLEOTIDE SEQUENCE</scope>
    <source>
        <tissue evidence="3">Leaves</tissue>
    </source>
</reference>
<feature type="coiled-coil region" evidence="1">
    <location>
        <begin position="312"/>
        <end position="342"/>
    </location>
</feature>
<feature type="compositionally biased region" description="Polar residues" evidence="2">
    <location>
        <begin position="102"/>
        <end position="111"/>
    </location>
</feature>
<organism evidence="3 4">
    <name type="scientific">Helianthus annuus</name>
    <name type="common">Common sunflower</name>
    <dbReference type="NCBI Taxonomy" id="4232"/>
    <lineage>
        <taxon>Eukaryota</taxon>
        <taxon>Viridiplantae</taxon>
        <taxon>Streptophyta</taxon>
        <taxon>Embryophyta</taxon>
        <taxon>Tracheophyta</taxon>
        <taxon>Spermatophyta</taxon>
        <taxon>Magnoliopsida</taxon>
        <taxon>eudicotyledons</taxon>
        <taxon>Gunneridae</taxon>
        <taxon>Pentapetalae</taxon>
        <taxon>asterids</taxon>
        <taxon>campanulids</taxon>
        <taxon>Asterales</taxon>
        <taxon>Asteraceae</taxon>
        <taxon>Asteroideae</taxon>
        <taxon>Heliantheae alliance</taxon>
        <taxon>Heliantheae</taxon>
        <taxon>Helianthus</taxon>
    </lineage>
</organism>
<dbReference type="AlphaFoldDB" id="A0A9K3HJB5"/>
<feature type="region of interest" description="Disordered" evidence="2">
    <location>
        <begin position="40"/>
        <end position="192"/>
    </location>
</feature>
<dbReference type="Proteomes" id="UP000215914">
    <property type="component" value="Unassembled WGS sequence"/>
</dbReference>
<proteinExistence type="predicted"/>
<comment type="caution">
    <text evidence="3">The sequence shown here is derived from an EMBL/GenBank/DDBJ whole genome shotgun (WGS) entry which is preliminary data.</text>
</comment>
<dbReference type="EMBL" id="MNCJ02000327">
    <property type="protein sequence ID" value="KAF5779386.1"/>
    <property type="molecule type" value="Genomic_DNA"/>
</dbReference>
<keyword evidence="1" id="KW-0175">Coiled coil</keyword>
<feature type="compositionally biased region" description="Polar residues" evidence="2">
    <location>
        <begin position="46"/>
        <end position="73"/>
    </location>
</feature>
<accession>A0A9K3HJB5</accession>
<sequence>MSLRDALKIQNFNILDFDFDEQAEGEAPFMKQVASAAQEIRPLIDQGTSEPSAVDATSSVPKPTKDTTGSSGSRAKDDPPQEEVDSDPDVRSLDKDLKHHPSTASLKSKGTASDVELKGLVRKRKNEVPQIRSSDPLPMLKAKKPKKSSSHSSGNVITELDEHLSGGKSSREEAALARSAPTPTFSGGFLPVNEVENMEVEDPVTTSKGDGKTQSEPKMVTFSDVFAEDMEIDPNTANDKFVPDWDIRNKDSVMNNLTARMFLLNISTPLDHVRSRKMKHQDLGAAILLNQAQSNVYVTELYCRWDEAESVKEDLEKETLSLKRKIHRATDTEKKLAQLSQDLQA</sequence>
<feature type="compositionally biased region" description="Basic and acidic residues" evidence="2">
    <location>
        <begin position="160"/>
        <end position="175"/>
    </location>
</feature>
<protein>
    <submittedName>
        <fullName evidence="3">Uncharacterized protein</fullName>
    </submittedName>
</protein>
<reference evidence="3" key="2">
    <citation type="submission" date="2020-06" db="EMBL/GenBank/DDBJ databases">
        <title>Helianthus annuus Genome sequencing and assembly Release 2.</title>
        <authorList>
            <person name="Gouzy J."/>
            <person name="Langlade N."/>
            <person name="Munos S."/>
        </authorList>
    </citation>
    <scope>NUCLEOTIDE SEQUENCE</scope>
    <source>
        <tissue evidence="3">Leaves</tissue>
    </source>
</reference>
<feature type="compositionally biased region" description="Basic and acidic residues" evidence="2">
    <location>
        <begin position="88"/>
        <end position="99"/>
    </location>
</feature>
<evidence type="ECO:0000313" key="3">
    <source>
        <dbReference type="EMBL" id="KAF5779386.1"/>
    </source>
</evidence>
<evidence type="ECO:0000256" key="2">
    <source>
        <dbReference type="SAM" id="MobiDB-lite"/>
    </source>
</evidence>
<gene>
    <name evidence="3" type="ORF">HanXRQr2_Chr12g0558781</name>
</gene>
<evidence type="ECO:0000313" key="4">
    <source>
        <dbReference type="Proteomes" id="UP000215914"/>
    </source>
</evidence>
<name>A0A9K3HJB5_HELAN</name>